<evidence type="ECO:0000313" key="2">
    <source>
        <dbReference type="EMBL" id="EEF69212.1"/>
    </source>
</evidence>
<name>B9Y4A6_9FIRM</name>
<organism evidence="2 3">
    <name type="scientific">Holdemania filiformis DSM 12042</name>
    <dbReference type="NCBI Taxonomy" id="545696"/>
    <lineage>
        <taxon>Bacteria</taxon>
        <taxon>Bacillati</taxon>
        <taxon>Bacillota</taxon>
        <taxon>Erysipelotrichia</taxon>
        <taxon>Erysipelotrichales</taxon>
        <taxon>Erysipelotrichaceae</taxon>
        <taxon>Holdemania</taxon>
    </lineage>
</organism>
<sequence length="55" mass="6228">MIYPPVFTSIIYHEAGLKALKCLVILWIISTIRVTAEKKLIRKKARPGYSPAPCQ</sequence>
<evidence type="ECO:0000256" key="1">
    <source>
        <dbReference type="SAM" id="Phobius"/>
    </source>
</evidence>
<comment type="caution">
    <text evidence="2">The sequence shown here is derived from an EMBL/GenBank/DDBJ whole genome shotgun (WGS) entry which is preliminary data.</text>
</comment>
<evidence type="ECO:0000313" key="3">
    <source>
        <dbReference type="Proteomes" id="UP000005950"/>
    </source>
</evidence>
<proteinExistence type="predicted"/>
<dbReference type="EMBL" id="ACCF01000045">
    <property type="protein sequence ID" value="EEF69212.1"/>
    <property type="molecule type" value="Genomic_DNA"/>
</dbReference>
<keyword evidence="1" id="KW-1133">Transmembrane helix</keyword>
<dbReference type="Proteomes" id="UP000005950">
    <property type="component" value="Unassembled WGS sequence"/>
</dbReference>
<feature type="transmembrane region" description="Helical" evidence="1">
    <location>
        <begin position="15"/>
        <end position="36"/>
    </location>
</feature>
<reference evidence="2 3" key="2">
    <citation type="submission" date="2009-02" db="EMBL/GenBank/DDBJ databases">
        <title>Draft genome sequence of Holdemania filiformis DSM 12042.</title>
        <authorList>
            <person name="Sudarsanam P."/>
            <person name="Ley R."/>
            <person name="Guruge J."/>
            <person name="Turnbaugh P.J."/>
            <person name="Mahowald M."/>
            <person name="Liep D."/>
            <person name="Gordon J."/>
        </authorList>
    </citation>
    <scope>NUCLEOTIDE SEQUENCE [LARGE SCALE GENOMIC DNA]</scope>
    <source>
        <strain evidence="2 3">DSM 12042</strain>
    </source>
</reference>
<dbReference type="AlphaFoldDB" id="B9Y4A6"/>
<protein>
    <submittedName>
        <fullName evidence="2">Uncharacterized protein</fullName>
    </submittedName>
</protein>
<keyword evidence="1" id="KW-0472">Membrane</keyword>
<gene>
    <name evidence="2" type="ORF">HOLDEFILI_00638</name>
</gene>
<keyword evidence="1" id="KW-0812">Transmembrane</keyword>
<accession>B9Y4A6</accession>
<reference evidence="2 3" key="1">
    <citation type="submission" date="2008-12" db="EMBL/GenBank/DDBJ databases">
        <authorList>
            <person name="Fulton L."/>
            <person name="Clifton S."/>
            <person name="Fulton B."/>
            <person name="Xu J."/>
            <person name="Minx P."/>
            <person name="Pepin K.H."/>
            <person name="Johnson M."/>
            <person name="Bhonagiri V."/>
            <person name="Nash W.E."/>
            <person name="Mardis E.R."/>
            <person name="Wilson R.K."/>
        </authorList>
    </citation>
    <scope>NUCLEOTIDE SEQUENCE [LARGE SCALE GENOMIC DNA]</scope>
    <source>
        <strain evidence="2 3">DSM 12042</strain>
    </source>
</reference>
<dbReference type="HOGENOM" id="CLU_3026121_0_0_9"/>